<dbReference type="InterPro" id="IPR054832">
    <property type="entry name" value="transpos_IS91"/>
</dbReference>
<dbReference type="InterPro" id="IPR007069">
    <property type="entry name" value="Transposase_32"/>
</dbReference>
<sequence>MHPDIFTPGTYLLIVLLCLTTDVPLTVKHIFEDNLNWAGFRLAEKDNLRDVEIKEVNKMLSCKDESRGFFTYECESCGTQKTVYFGCNSRICTNCGKNHTDKWAKSLKNALFNVPHRHAVLTIPDVLWPIVRNNRFLHKILMDAAIAAINDTISYKHRNGRLTAGAIVVLHPFSKSMGFNSHLHVLVTEGGFDKRGRFVHQKIIPFKSMRRTWQYQVLTQFKAALPNNRAISMLIDQLFKNYPEGFVVYLPKESRITNKQRVARYVARYIRHPAVANTRLHRYDGKGVTFWYEDREGKRHFVTMKVREFIKALIQHIPDRNFKMIRHYGAYSRRTKRKHSGYLQRSLRQATFEDFITKANKWAPKCPNCGRKMTLAWYEKGPPTENEVFGCKLADWNHPMLSLSYN</sequence>
<name>A0A7G9Z4Q3_9EURY</name>
<dbReference type="PANTHER" id="PTHR37023:SF1">
    <property type="entry name" value="ISSOD25 TRANSPOSASE TNPA_ISSOD25"/>
    <property type="match status" value="1"/>
</dbReference>
<dbReference type="GO" id="GO:0004803">
    <property type="term" value="F:transposase activity"/>
    <property type="evidence" value="ECO:0007669"/>
    <property type="project" value="InterPro"/>
</dbReference>
<evidence type="ECO:0000313" key="3">
    <source>
        <dbReference type="EMBL" id="QNO55237.1"/>
    </source>
</evidence>
<dbReference type="PANTHER" id="PTHR37023">
    <property type="entry name" value="TRANSPOSASE"/>
    <property type="match status" value="1"/>
</dbReference>
<gene>
    <name evidence="3" type="ORF">MHJDHPNH_00039</name>
</gene>
<dbReference type="Pfam" id="PF04986">
    <property type="entry name" value="Y2_Tnp"/>
    <property type="match status" value="1"/>
</dbReference>
<feature type="domain" description="Transposase IS801/IS1294" evidence="1">
    <location>
        <begin position="165"/>
        <end position="336"/>
    </location>
</feature>
<accession>A0A7G9Z4Q3</accession>
<dbReference type="AlphaFoldDB" id="A0A7G9Z4Q3"/>
<feature type="domain" description="Transposase zinc-binding" evidence="2">
    <location>
        <begin position="43"/>
        <end position="123"/>
    </location>
</feature>
<organism evidence="3">
    <name type="scientific">Candidatus Methanophaga sp. ANME-1 ERB7</name>
    <dbReference type="NCBI Taxonomy" id="2759913"/>
    <lineage>
        <taxon>Archaea</taxon>
        <taxon>Methanobacteriati</taxon>
        <taxon>Methanobacteriota</taxon>
        <taxon>Stenosarchaea group</taxon>
        <taxon>Methanomicrobia</taxon>
        <taxon>Candidatus Methanophagales</taxon>
        <taxon>Candidatus Methanophagaceae</taxon>
        <taxon>Candidatus Methanophaga</taxon>
    </lineage>
</organism>
<evidence type="ECO:0000259" key="1">
    <source>
        <dbReference type="Pfam" id="PF04986"/>
    </source>
</evidence>
<dbReference type="GO" id="GO:0003677">
    <property type="term" value="F:DNA binding"/>
    <property type="evidence" value="ECO:0007669"/>
    <property type="project" value="InterPro"/>
</dbReference>
<reference evidence="3" key="1">
    <citation type="submission" date="2020-06" db="EMBL/GenBank/DDBJ databases">
        <title>Unique genomic features of the anaerobic methanotrophic archaea.</title>
        <authorList>
            <person name="Chadwick G.L."/>
            <person name="Skennerton C.T."/>
            <person name="Laso-Perez R."/>
            <person name="Leu A.O."/>
            <person name="Speth D.R."/>
            <person name="Yu H."/>
            <person name="Morgan-Lang C."/>
            <person name="Hatzenpichler R."/>
            <person name="Goudeau D."/>
            <person name="Malmstrom R."/>
            <person name="Brazelton W.J."/>
            <person name="Woyke T."/>
            <person name="Hallam S.J."/>
            <person name="Tyson G.W."/>
            <person name="Wegener G."/>
            <person name="Boetius A."/>
            <person name="Orphan V."/>
        </authorList>
    </citation>
    <scope>NUCLEOTIDE SEQUENCE</scope>
</reference>
<protein>
    <submittedName>
        <fullName evidence="3">Uncharacterized protein</fullName>
    </submittedName>
</protein>
<dbReference type="EMBL" id="MT631606">
    <property type="protein sequence ID" value="QNO55237.1"/>
    <property type="molecule type" value="Genomic_DNA"/>
</dbReference>
<dbReference type="Pfam" id="PF14319">
    <property type="entry name" value="Zn_Tnp_IS91"/>
    <property type="match status" value="1"/>
</dbReference>
<dbReference type="InterPro" id="IPR026889">
    <property type="entry name" value="Zn_Tnp"/>
</dbReference>
<dbReference type="NCBIfam" id="NF033538">
    <property type="entry name" value="transpos_IS91"/>
    <property type="match status" value="1"/>
</dbReference>
<proteinExistence type="predicted"/>
<evidence type="ECO:0000259" key="2">
    <source>
        <dbReference type="Pfam" id="PF14319"/>
    </source>
</evidence>
<dbReference type="GO" id="GO:0006313">
    <property type="term" value="P:DNA transposition"/>
    <property type="evidence" value="ECO:0007669"/>
    <property type="project" value="InterPro"/>
</dbReference>